<dbReference type="AlphaFoldDB" id="A0A831X139"/>
<protein>
    <submittedName>
        <fullName evidence="3">Glycogen synthase</fullName>
    </submittedName>
</protein>
<sequence>MGDVQKVVIFTNEYPPHVYGGAGVHVEYLSRALAQLIQVEVRCFGDQDLQEGNLRVKGYVGWAEVKRNTDPRFTGALDALARSLAMAKDRIDADVVHCHTWYTDLAGFWARLLWNVPLVVTIHSLEPLRPWKAEQLGAGYRLSSWMERTGIEHADAVIAVSRSTREDVLHHFAVPPERVHVIHNGIDTDEYRKTGTTDALVRHRIDPARPYVLFVGRITRQKGIIHLVNAIPYLDPALQVVLCAGAPDTEEIGREMAERVAAVSAGRPGVIWIQEMLPRREVIQLYSHATVFCCPSVYEPFGIINLEAMACETPVVASNVGGIPEVVVPGETGFLVDLELKPGTFEPVDPEGFSRALAEAINRIARDPELRRRMGQAGRRRVEEHFSWAAIARQTLELYRNVTATARRPAG</sequence>
<proteinExistence type="predicted"/>
<dbReference type="InterPro" id="IPR001296">
    <property type="entry name" value="Glyco_trans_1"/>
</dbReference>
<accession>A0A831X139</accession>
<organism evidence="3">
    <name type="scientific">Thermorudis peleae</name>
    <dbReference type="NCBI Taxonomy" id="1382356"/>
    <lineage>
        <taxon>Bacteria</taxon>
        <taxon>Pseudomonadati</taxon>
        <taxon>Thermomicrobiota</taxon>
        <taxon>Thermomicrobia</taxon>
        <taxon>Thermomicrobia incertae sedis</taxon>
        <taxon>Thermorudis</taxon>
    </lineage>
</organism>
<reference evidence="3" key="1">
    <citation type="journal article" date="2020" name="mSystems">
        <title>Genome- and Community-Level Interaction Insights into Carbon Utilization and Element Cycling Functions of Hydrothermarchaeota in Hydrothermal Sediment.</title>
        <authorList>
            <person name="Zhou Z."/>
            <person name="Liu Y."/>
            <person name="Xu W."/>
            <person name="Pan J."/>
            <person name="Luo Z.H."/>
            <person name="Li M."/>
        </authorList>
    </citation>
    <scope>NUCLEOTIDE SEQUENCE [LARGE SCALE GENOMIC DNA]</scope>
    <source>
        <strain evidence="3">SpSt-210</strain>
    </source>
</reference>
<evidence type="ECO:0000259" key="2">
    <source>
        <dbReference type="Pfam" id="PF13439"/>
    </source>
</evidence>
<name>A0A831X139_9BACT</name>
<evidence type="ECO:0000259" key="1">
    <source>
        <dbReference type="Pfam" id="PF00534"/>
    </source>
</evidence>
<dbReference type="Pfam" id="PF13439">
    <property type="entry name" value="Glyco_transf_4"/>
    <property type="match status" value="1"/>
</dbReference>
<comment type="caution">
    <text evidence="3">The sequence shown here is derived from an EMBL/GenBank/DDBJ whole genome shotgun (WGS) entry which is preliminary data.</text>
</comment>
<dbReference type="Gene3D" id="3.40.50.2000">
    <property type="entry name" value="Glycogen Phosphorylase B"/>
    <property type="match status" value="2"/>
</dbReference>
<dbReference type="InterPro" id="IPR011875">
    <property type="entry name" value="M1P_synthase"/>
</dbReference>
<feature type="domain" description="Glycosyl transferase family 1" evidence="1">
    <location>
        <begin position="203"/>
        <end position="381"/>
    </location>
</feature>
<dbReference type="EMBL" id="DSIY01000089">
    <property type="protein sequence ID" value="HEG90581.1"/>
    <property type="molecule type" value="Genomic_DNA"/>
</dbReference>
<dbReference type="SUPFAM" id="SSF53756">
    <property type="entry name" value="UDP-Glycosyltransferase/glycogen phosphorylase"/>
    <property type="match status" value="1"/>
</dbReference>
<dbReference type="InterPro" id="IPR028098">
    <property type="entry name" value="Glyco_trans_4-like_N"/>
</dbReference>
<dbReference type="GO" id="GO:0009250">
    <property type="term" value="P:glucan biosynthetic process"/>
    <property type="evidence" value="ECO:0007669"/>
    <property type="project" value="InterPro"/>
</dbReference>
<feature type="domain" description="Glycosyltransferase subfamily 4-like N-terminal" evidence="2">
    <location>
        <begin position="19"/>
        <end position="190"/>
    </location>
</feature>
<dbReference type="PANTHER" id="PTHR12526">
    <property type="entry name" value="GLYCOSYLTRANSFERASE"/>
    <property type="match status" value="1"/>
</dbReference>
<gene>
    <name evidence="3" type="primary">glgA</name>
    <name evidence="3" type="ORF">ENP34_03940</name>
</gene>
<dbReference type="PANTHER" id="PTHR12526:SF590">
    <property type="entry name" value="ALPHA-MALTOSE-1-PHOSPHATE SYNTHASE"/>
    <property type="match status" value="1"/>
</dbReference>
<evidence type="ECO:0000313" key="3">
    <source>
        <dbReference type="EMBL" id="HEG90581.1"/>
    </source>
</evidence>
<dbReference type="GO" id="GO:0016757">
    <property type="term" value="F:glycosyltransferase activity"/>
    <property type="evidence" value="ECO:0007669"/>
    <property type="project" value="InterPro"/>
</dbReference>
<dbReference type="Pfam" id="PF00534">
    <property type="entry name" value="Glycos_transf_1"/>
    <property type="match status" value="1"/>
</dbReference>
<dbReference type="CDD" id="cd03801">
    <property type="entry name" value="GT4_PimA-like"/>
    <property type="match status" value="1"/>
</dbReference>
<dbReference type="NCBIfam" id="TIGR02149">
    <property type="entry name" value="glgA_Coryne"/>
    <property type="match status" value="1"/>
</dbReference>